<evidence type="ECO:0008006" key="4">
    <source>
        <dbReference type="Google" id="ProtNLM"/>
    </source>
</evidence>
<organism evidence="2 3">
    <name type="scientific">Pantoea rodasii</name>
    <dbReference type="NCBI Taxonomy" id="1076549"/>
    <lineage>
        <taxon>Bacteria</taxon>
        <taxon>Pseudomonadati</taxon>
        <taxon>Pseudomonadota</taxon>
        <taxon>Gammaproteobacteria</taxon>
        <taxon>Enterobacterales</taxon>
        <taxon>Erwiniaceae</taxon>
        <taxon>Pantoea</taxon>
    </lineage>
</organism>
<comment type="caution">
    <text evidence="2">The sequence shown here is derived from an EMBL/GenBank/DDBJ whole genome shotgun (WGS) entry which is preliminary data.</text>
</comment>
<sequence>MDNPINNMPRLSPPLLLGMHNQGEHPMETLTKRVEHLEKNTQKIQFDVALLTARSEHFATKSDIECLRTEQGQMRNELMGEMGQLDRRIDRKFERLEAKFEKLNDRLTWSIMIPAILAVVAWFVKTAVMEI</sequence>
<accession>A0A0B1R477</accession>
<keyword evidence="1" id="KW-0812">Transmembrane</keyword>
<gene>
    <name evidence="2" type="ORF">QU24_13965</name>
</gene>
<keyword evidence="1" id="KW-0472">Membrane</keyword>
<protein>
    <recommendedName>
        <fullName evidence="4">DUF1640 domain-containing protein</fullName>
    </recommendedName>
</protein>
<proteinExistence type="predicted"/>
<feature type="transmembrane region" description="Helical" evidence="1">
    <location>
        <begin position="107"/>
        <end position="124"/>
    </location>
</feature>
<dbReference type="AlphaFoldDB" id="A0A0B1R477"/>
<evidence type="ECO:0000256" key="1">
    <source>
        <dbReference type="SAM" id="Phobius"/>
    </source>
</evidence>
<name>A0A0B1R477_9GAMM</name>
<evidence type="ECO:0000313" key="3">
    <source>
        <dbReference type="Proteomes" id="UP000030853"/>
    </source>
</evidence>
<dbReference type="RefSeq" id="WP_039332132.1">
    <property type="nucleotide sequence ID" value="NZ_JTJJ01000049.1"/>
</dbReference>
<dbReference type="EMBL" id="JTJJ01000049">
    <property type="protein sequence ID" value="KHJ67429.1"/>
    <property type="molecule type" value="Genomic_DNA"/>
</dbReference>
<dbReference type="Proteomes" id="UP000030853">
    <property type="component" value="Unassembled WGS sequence"/>
</dbReference>
<evidence type="ECO:0000313" key="2">
    <source>
        <dbReference type="EMBL" id="KHJ67429.1"/>
    </source>
</evidence>
<reference evidence="2 3" key="1">
    <citation type="submission" date="2014-11" db="EMBL/GenBank/DDBJ databases">
        <title>Genome sequencing of Pantoea rodasii ND03.</title>
        <authorList>
            <person name="Muhamad Yunos N.Y."/>
            <person name="Chan K.-G."/>
        </authorList>
    </citation>
    <scope>NUCLEOTIDE SEQUENCE [LARGE SCALE GENOMIC DNA]</scope>
    <source>
        <strain evidence="2 3">ND03</strain>
    </source>
</reference>
<keyword evidence="1" id="KW-1133">Transmembrane helix</keyword>